<keyword evidence="3" id="KW-1185">Reference proteome</keyword>
<accession>A0A1C1CZA0</accession>
<dbReference type="OrthoDB" id="10557574at2759"/>
<evidence type="ECO:0000313" key="3">
    <source>
        <dbReference type="Proteomes" id="UP000094526"/>
    </source>
</evidence>
<reference evidence="3" key="1">
    <citation type="submission" date="2015-07" db="EMBL/GenBank/DDBJ databases">
        <authorList>
            <person name="Teixeira M.M."/>
            <person name="Souza R.C."/>
            <person name="Almeida L.G."/>
            <person name="Vicente V.A."/>
            <person name="de Hoog S."/>
            <person name="Bocca A.L."/>
            <person name="de Almeida S.R."/>
            <person name="Vasconcelos A.T."/>
            <person name="Felipe M.S."/>
        </authorList>
    </citation>
    <scope>NUCLEOTIDE SEQUENCE [LARGE SCALE GENOMIC DNA]</scope>
    <source>
        <strain evidence="3">KSF</strain>
    </source>
</reference>
<protein>
    <submittedName>
        <fullName evidence="2">Uncharacterized protein</fullName>
    </submittedName>
</protein>
<dbReference type="AlphaFoldDB" id="A0A1C1CZA0"/>
<sequence>MAYKATSHHITSHRKLTQSTGHTVKPSGSQPFNHYSDSALTNNPDLSHHADFLNECAASKLARDTQLRNQGSVKHKGDGILVGGMCETGVLAVQPWRDYYLALCTACADEERAWAARERKEAEERVSVRDRQRVGEKEREHDG</sequence>
<organism evidence="2 3">
    <name type="scientific">Cladophialophora carrionii</name>
    <dbReference type="NCBI Taxonomy" id="86049"/>
    <lineage>
        <taxon>Eukaryota</taxon>
        <taxon>Fungi</taxon>
        <taxon>Dikarya</taxon>
        <taxon>Ascomycota</taxon>
        <taxon>Pezizomycotina</taxon>
        <taxon>Eurotiomycetes</taxon>
        <taxon>Chaetothyriomycetidae</taxon>
        <taxon>Chaetothyriales</taxon>
        <taxon>Herpotrichiellaceae</taxon>
        <taxon>Cladophialophora</taxon>
    </lineage>
</organism>
<dbReference type="Proteomes" id="UP000094526">
    <property type="component" value="Unassembled WGS sequence"/>
</dbReference>
<dbReference type="EMBL" id="LGRB01000008">
    <property type="protein sequence ID" value="OCT53778.1"/>
    <property type="molecule type" value="Genomic_DNA"/>
</dbReference>
<evidence type="ECO:0000313" key="2">
    <source>
        <dbReference type="EMBL" id="OCT53778.1"/>
    </source>
</evidence>
<comment type="caution">
    <text evidence="2">The sequence shown here is derived from an EMBL/GenBank/DDBJ whole genome shotgun (WGS) entry which is preliminary data.</text>
</comment>
<proteinExistence type="predicted"/>
<gene>
    <name evidence="2" type="ORF">CLCR_10974</name>
</gene>
<feature type="compositionally biased region" description="Basic residues" evidence="1">
    <location>
        <begin position="1"/>
        <end position="16"/>
    </location>
</feature>
<feature type="compositionally biased region" description="Polar residues" evidence="1">
    <location>
        <begin position="17"/>
        <end position="40"/>
    </location>
</feature>
<name>A0A1C1CZA0_9EURO</name>
<feature type="region of interest" description="Disordered" evidence="1">
    <location>
        <begin position="1"/>
        <end position="40"/>
    </location>
</feature>
<evidence type="ECO:0000256" key="1">
    <source>
        <dbReference type="SAM" id="MobiDB-lite"/>
    </source>
</evidence>
<feature type="region of interest" description="Disordered" evidence="1">
    <location>
        <begin position="118"/>
        <end position="143"/>
    </location>
</feature>
<dbReference type="VEuPathDB" id="FungiDB:CLCR_10974"/>